<sequence>MRPHCILLLAFALVFATSNAVLVDTHEADHSLTTVNSDRNTKRSLRTVDRVKDGEDDDYDEARLFSKLLTKKRLAKELKSLKAAEKANAFYRNGPVKQVVYTTERRNELMTDLLALNKSPDFVYGLFKLKALGAKATESPHFAFFKRYEEALNLKNGVKAA</sequence>
<evidence type="ECO:0000256" key="5">
    <source>
        <dbReference type="RuleBase" id="RU367124"/>
    </source>
</evidence>
<keyword evidence="3 5" id="KW-0964">Secreted</keyword>
<evidence type="ECO:0000313" key="6">
    <source>
        <dbReference type="EMBL" id="KAG7382055.1"/>
    </source>
</evidence>
<dbReference type="EMBL" id="JAGDFL010000739">
    <property type="protein sequence ID" value="KAG7382055.1"/>
    <property type="molecule type" value="Genomic_DNA"/>
</dbReference>
<comment type="caution">
    <text evidence="6">The sequence shown here is derived from an EMBL/GenBank/DDBJ whole genome shotgun (WGS) entry which is preliminary data.</text>
</comment>
<dbReference type="Proteomes" id="UP000693981">
    <property type="component" value="Unassembled WGS sequence"/>
</dbReference>
<dbReference type="Pfam" id="PF16810">
    <property type="entry name" value="RXLR"/>
    <property type="match status" value="1"/>
</dbReference>
<evidence type="ECO:0000256" key="3">
    <source>
        <dbReference type="ARBA" id="ARBA00022525"/>
    </source>
</evidence>
<keyword evidence="4 5" id="KW-0732">Signal</keyword>
<name>A0A8T1VL76_9STRA</name>
<comment type="subcellular location">
    <subcellularLocation>
        <location evidence="1 5">Secreted</location>
    </subcellularLocation>
</comment>
<protein>
    <recommendedName>
        <fullName evidence="5">RxLR effector protein</fullName>
    </recommendedName>
</protein>
<gene>
    <name evidence="6" type="ORF">PHYBOEH_010624</name>
</gene>
<proteinExistence type="inferred from homology"/>
<comment type="domain">
    <text evidence="5">The RxLR-dEER motif acts to carry the protein into the host cell cytoplasm through binding to cell surface phosphatidylinositol-3-phosphate.</text>
</comment>
<evidence type="ECO:0000313" key="7">
    <source>
        <dbReference type="Proteomes" id="UP000693981"/>
    </source>
</evidence>
<reference evidence="6" key="1">
    <citation type="submission" date="2021-02" db="EMBL/GenBank/DDBJ databases">
        <authorList>
            <person name="Palmer J.M."/>
        </authorList>
    </citation>
    <scope>NUCLEOTIDE SEQUENCE</scope>
    <source>
        <strain evidence="6">SCRP23</strain>
    </source>
</reference>
<evidence type="ECO:0000256" key="2">
    <source>
        <dbReference type="ARBA" id="ARBA00010400"/>
    </source>
</evidence>
<comment type="similarity">
    <text evidence="2 5">Belongs to the RxLR effector family.</text>
</comment>
<keyword evidence="7" id="KW-1185">Reference proteome</keyword>
<dbReference type="InterPro" id="IPR031825">
    <property type="entry name" value="RXLR"/>
</dbReference>
<feature type="signal peptide" evidence="5">
    <location>
        <begin position="1"/>
        <end position="20"/>
    </location>
</feature>
<organism evidence="6 7">
    <name type="scientific">Phytophthora boehmeriae</name>
    <dbReference type="NCBI Taxonomy" id="109152"/>
    <lineage>
        <taxon>Eukaryota</taxon>
        <taxon>Sar</taxon>
        <taxon>Stramenopiles</taxon>
        <taxon>Oomycota</taxon>
        <taxon>Peronosporomycetes</taxon>
        <taxon>Peronosporales</taxon>
        <taxon>Peronosporaceae</taxon>
        <taxon>Phytophthora</taxon>
    </lineage>
</organism>
<dbReference type="AlphaFoldDB" id="A0A8T1VL76"/>
<evidence type="ECO:0000256" key="1">
    <source>
        <dbReference type="ARBA" id="ARBA00004613"/>
    </source>
</evidence>
<accession>A0A8T1VL76</accession>
<evidence type="ECO:0000256" key="4">
    <source>
        <dbReference type="ARBA" id="ARBA00022729"/>
    </source>
</evidence>
<comment type="function">
    <text evidence="5">Effector that suppresses plant defense responses during pathogen infection.</text>
</comment>
<feature type="chain" id="PRO_5044957870" description="RxLR effector protein" evidence="5">
    <location>
        <begin position="21"/>
        <end position="161"/>
    </location>
</feature>